<dbReference type="Pfam" id="PF13449">
    <property type="entry name" value="Phytase-like"/>
    <property type="match status" value="1"/>
</dbReference>
<evidence type="ECO:0000313" key="3">
    <source>
        <dbReference type="Proteomes" id="UP000661507"/>
    </source>
</evidence>
<organism evidence="2 3">
    <name type="scientific">Neoroseomonas lacus</name>
    <dbReference type="NCBI Taxonomy" id="287609"/>
    <lineage>
        <taxon>Bacteria</taxon>
        <taxon>Pseudomonadati</taxon>
        <taxon>Pseudomonadota</taxon>
        <taxon>Alphaproteobacteria</taxon>
        <taxon>Acetobacterales</taxon>
        <taxon>Acetobacteraceae</taxon>
        <taxon>Neoroseomonas</taxon>
    </lineage>
</organism>
<keyword evidence="3" id="KW-1185">Reference proteome</keyword>
<proteinExistence type="predicted"/>
<evidence type="ECO:0000313" key="2">
    <source>
        <dbReference type="EMBL" id="GGJ06402.1"/>
    </source>
</evidence>
<name>A0A917KBD7_9PROT</name>
<sequence>MPPSVPWKRLHHQTWRSCARPPVSGETGQGKGLSRRAALAAALATTGCLHPYPTPPAGGAANALPPLPLAGPLRSLGGLDIDNANLGAGGLSGLYLDDGLVATFVDDRTRWAQARLVLRDGLPAGLAPIASGPLNDGGGRPLPGGFGGDAEALTRLPDGTWLVAFERWHRIRAYRRLDDAGLYVEAPTGLDRAPANGGLESLALLADGRLLAIAEDLQPTGSPSLRQGWVGGPGLWAPLTYRPAEGFVPVDATGLPDGGALVLERRFRWYSGFSGRLVRLPAGAMRPGAVLEGQEILRIDGNPVPAENFEGVTARRHDGRTLVAIVADDNHMPNQRSLMLLFELAG</sequence>
<dbReference type="InterPro" id="IPR027372">
    <property type="entry name" value="Phytase-like_dom"/>
</dbReference>
<evidence type="ECO:0000259" key="1">
    <source>
        <dbReference type="Pfam" id="PF13449"/>
    </source>
</evidence>
<gene>
    <name evidence="2" type="ORF">GCM10011320_11490</name>
</gene>
<dbReference type="Proteomes" id="UP000661507">
    <property type="component" value="Unassembled WGS sequence"/>
</dbReference>
<protein>
    <recommendedName>
        <fullName evidence="1">Phytase-like domain-containing protein</fullName>
    </recommendedName>
</protein>
<accession>A0A917KBD7</accession>
<reference evidence="2" key="1">
    <citation type="journal article" date="2014" name="Int. J. Syst. Evol. Microbiol.">
        <title>Complete genome sequence of Corynebacterium casei LMG S-19264T (=DSM 44701T), isolated from a smear-ripened cheese.</title>
        <authorList>
            <consortium name="US DOE Joint Genome Institute (JGI-PGF)"/>
            <person name="Walter F."/>
            <person name="Albersmeier A."/>
            <person name="Kalinowski J."/>
            <person name="Ruckert C."/>
        </authorList>
    </citation>
    <scope>NUCLEOTIDE SEQUENCE</scope>
    <source>
        <strain evidence="2">CGMCC 1.3617</strain>
    </source>
</reference>
<dbReference type="AlphaFoldDB" id="A0A917KBD7"/>
<comment type="caution">
    <text evidence="2">The sequence shown here is derived from an EMBL/GenBank/DDBJ whole genome shotgun (WGS) entry which is preliminary data.</text>
</comment>
<dbReference type="EMBL" id="BMKW01000002">
    <property type="protein sequence ID" value="GGJ06402.1"/>
    <property type="molecule type" value="Genomic_DNA"/>
</dbReference>
<reference evidence="2" key="2">
    <citation type="submission" date="2020-09" db="EMBL/GenBank/DDBJ databases">
        <authorList>
            <person name="Sun Q."/>
            <person name="Zhou Y."/>
        </authorList>
    </citation>
    <scope>NUCLEOTIDE SEQUENCE</scope>
    <source>
        <strain evidence="2">CGMCC 1.3617</strain>
    </source>
</reference>
<feature type="domain" description="Phytase-like" evidence="1">
    <location>
        <begin position="89"/>
        <end position="331"/>
    </location>
</feature>